<feature type="chain" id="PRO_5043163490" evidence="4">
    <location>
        <begin position="21"/>
        <end position="313"/>
    </location>
</feature>
<dbReference type="PROSITE" id="PS51257">
    <property type="entry name" value="PROKAR_LIPOPROTEIN"/>
    <property type="match status" value="1"/>
</dbReference>
<dbReference type="OrthoDB" id="9814427at2"/>
<dbReference type="Gene3D" id="3.40.50.2300">
    <property type="match status" value="2"/>
</dbReference>
<feature type="signal peptide" evidence="4">
    <location>
        <begin position="1"/>
        <end position="20"/>
    </location>
</feature>
<keyword evidence="3 4" id="KW-0732">Signal</keyword>
<name>A0A315ZVJ0_9FIRM</name>
<organism evidence="6 7">
    <name type="scientific">Faecalicatena contorta</name>
    <dbReference type="NCBI Taxonomy" id="39482"/>
    <lineage>
        <taxon>Bacteria</taxon>
        <taxon>Bacillati</taxon>
        <taxon>Bacillota</taxon>
        <taxon>Clostridia</taxon>
        <taxon>Lachnospirales</taxon>
        <taxon>Lachnospiraceae</taxon>
        <taxon>Faecalicatena</taxon>
    </lineage>
</organism>
<dbReference type="GO" id="GO:0030246">
    <property type="term" value="F:carbohydrate binding"/>
    <property type="evidence" value="ECO:0007669"/>
    <property type="project" value="UniProtKB-ARBA"/>
</dbReference>
<dbReference type="CDD" id="cd19971">
    <property type="entry name" value="PBP1_ABC_sugar_binding-like"/>
    <property type="match status" value="1"/>
</dbReference>
<evidence type="ECO:0000256" key="3">
    <source>
        <dbReference type="ARBA" id="ARBA00022729"/>
    </source>
</evidence>
<dbReference type="InterPro" id="IPR025997">
    <property type="entry name" value="SBP_2_dom"/>
</dbReference>
<gene>
    <name evidence="6" type="ORF">SAMN05216529_10640</name>
</gene>
<evidence type="ECO:0000256" key="1">
    <source>
        <dbReference type="ARBA" id="ARBA00004196"/>
    </source>
</evidence>
<dbReference type="PANTHER" id="PTHR46847:SF1">
    <property type="entry name" value="D-ALLOSE-BINDING PERIPLASMIC PROTEIN-RELATED"/>
    <property type="match status" value="1"/>
</dbReference>
<dbReference type="EMBL" id="UHJJ01000006">
    <property type="protein sequence ID" value="SUQ14349.1"/>
    <property type="molecule type" value="Genomic_DNA"/>
</dbReference>
<dbReference type="GO" id="GO:0030313">
    <property type="term" value="C:cell envelope"/>
    <property type="evidence" value="ECO:0007669"/>
    <property type="project" value="UniProtKB-SubCell"/>
</dbReference>
<dbReference type="RefSeq" id="WP_109711158.1">
    <property type="nucleotide sequence ID" value="NZ_QGDS01000006.1"/>
</dbReference>
<dbReference type="Proteomes" id="UP000254051">
    <property type="component" value="Unassembled WGS sequence"/>
</dbReference>
<protein>
    <submittedName>
        <fullName evidence="6">Monosaccharide ABC transporter substrate-binding protein, CUT2 family</fullName>
    </submittedName>
</protein>
<dbReference type="PANTHER" id="PTHR46847">
    <property type="entry name" value="D-ALLOSE-BINDING PERIPLASMIC PROTEIN-RELATED"/>
    <property type="match status" value="1"/>
</dbReference>
<dbReference type="InterPro" id="IPR028082">
    <property type="entry name" value="Peripla_BP_I"/>
</dbReference>
<dbReference type="Pfam" id="PF13407">
    <property type="entry name" value="Peripla_BP_4"/>
    <property type="match status" value="1"/>
</dbReference>
<evidence type="ECO:0000313" key="7">
    <source>
        <dbReference type="Proteomes" id="UP000254051"/>
    </source>
</evidence>
<proteinExistence type="inferred from homology"/>
<sequence length="313" mass="34648">MKSIARALACAFGVILLMTAAGCEKESTRQKHIFGATYMTRNNPYFDVLNAELQEAVESNGDKLIVRNPLQDQSKQNKQIQDMIDEGIEVLFLNPVDQKEVKPALQACKKAGVAIINIDTMVADRQYVLGAVETDHYQAGQLCAENMMKQIKSGRIIILRNPGQWSISERVRGFLDTIAEKPEYKVIRQENADGEIEVAAEVLSDILKDEQEFDVIFGGNDPMALGALAALQKAGIEEGVLIYGVDGSPDFKSMLQENYVTGTSSQSPETIAGVAAKMAYSYLEGEEIEEYIKIPSTLIIRENLDEFDIDGWQ</sequence>
<comment type="subcellular location">
    <subcellularLocation>
        <location evidence="1">Cell envelope</location>
    </subcellularLocation>
</comment>
<evidence type="ECO:0000256" key="2">
    <source>
        <dbReference type="ARBA" id="ARBA00007639"/>
    </source>
</evidence>
<evidence type="ECO:0000259" key="5">
    <source>
        <dbReference type="Pfam" id="PF13407"/>
    </source>
</evidence>
<evidence type="ECO:0000313" key="6">
    <source>
        <dbReference type="EMBL" id="SUQ14349.1"/>
    </source>
</evidence>
<reference evidence="7" key="1">
    <citation type="submission" date="2017-07" db="EMBL/GenBank/DDBJ databases">
        <authorList>
            <person name="Varghese N."/>
            <person name="Submissions S."/>
        </authorList>
    </citation>
    <scope>NUCLEOTIDE SEQUENCE [LARGE SCALE GENOMIC DNA]</scope>
    <source>
        <strain evidence="7">NLAE-zl-C134</strain>
    </source>
</reference>
<evidence type="ECO:0000256" key="4">
    <source>
        <dbReference type="SAM" id="SignalP"/>
    </source>
</evidence>
<dbReference type="SUPFAM" id="SSF53822">
    <property type="entry name" value="Periplasmic binding protein-like I"/>
    <property type="match status" value="1"/>
</dbReference>
<accession>A0A315ZVJ0</accession>
<comment type="similarity">
    <text evidence="2">Belongs to the bacterial solute-binding protein 2 family.</text>
</comment>
<feature type="domain" description="Periplasmic binding protein" evidence="5">
    <location>
        <begin position="39"/>
        <end position="287"/>
    </location>
</feature>
<keyword evidence="7" id="KW-1185">Reference proteome</keyword>
<dbReference type="AlphaFoldDB" id="A0A315ZVJ0"/>